<evidence type="ECO:0000256" key="18">
    <source>
        <dbReference type="ARBA" id="ARBA00083883"/>
    </source>
</evidence>
<reference evidence="22" key="2">
    <citation type="submission" date="2025-08" db="UniProtKB">
        <authorList>
            <consortium name="Ensembl"/>
        </authorList>
    </citation>
    <scope>IDENTIFICATION</scope>
</reference>
<keyword evidence="23" id="KW-1185">Reference proteome</keyword>
<dbReference type="PANTHER" id="PTHR48016">
    <property type="entry name" value="MAP KINASE KINASE KINASE SSK2-RELATED-RELATED"/>
    <property type="match status" value="1"/>
</dbReference>
<evidence type="ECO:0000256" key="8">
    <source>
        <dbReference type="ARBA" id="ARBA00022679"/>
    </source>
</evidence>
<dbReference type="Pfam" id="PF19431">
    <property type="entry name" value="MEKK4_N"/>
    <property type="match status" value="1"/>
</dbReference>
<evidence type="ECO:0000313" key="23">
    <source>
        <dbReference type="Proteomes" id="UP000265080"/>
    </source>
</evidence>
<feature type="compositionally biased region" description="Basic and acidic residues" evidence="20">
    <location>
        <begin position="1190"/>
        <end position="1199"/>
    </location>
</feature>
<evidence type="ECO:0000256" key="6">
    <source>
        <dbReference type="ARBA" id="ARBA00022527"/>
    </source>
</evidence>
<dbReference type="PANTHER" id="PTHR48016:SF32">
    <property type="entry name" value="MITOGEN-ACTIVATED PROTEIN KINASE KINASE KINASE 4"/>
    <property type="match status" value="1"/>
</dbReference>
<reference evidence="22 23" key="1">
    <citation type="submission" date="2018-03" db="EMBL/GenBank/DDBJ databases">
        <title>Finding Nemo's genes: A chromosome-scale reference assembly of the genome of the orange clownfish Amphiprion percula.</title>
        <authorList>
            <person name="Lehmann R."/>
        </authorList>
    </citation>
    <scope>NUCLEOTIDE SEQUENCE</scope>
</reference>
<dbReference type="PROSITE" id="PS00108">
    <property type="entry name" value="PROTEIN_KINASE_ST"/>
    <property type="match status" value="1"/>
</dbReference>
<name>A0A3P8T3V7_AMPPE</name>
<dbReference type="Ensembl" id="ENSAPET00000018870.1">
    <property type="protein sequence ID" value="ENSAPEP00000018362.1"/>
    <property type="gene ID" value="ENSAPEG00000013000.1"/>
</dbReference>
<comment type="cofactor">
    <cofactor evidence="1">
        <name>Mg(2+)</name>
        <dbReference type="ChEBI" id="CHEBI:18420"/>
    </cofactor>
</comment>
<feature type="compositionally biased region" description="Polar residues" evidence="20">
    <location>
        <begin position="62"/>
        <end position="78"/>
    </location>
</feature>
<dbReference type="FunFam" id="1.10.510.10:FF:000122">
    <property type="entry name" value="Mitogen-activated protein kinase kinase kinase 4"/>
    <property type="match status" value="1"/>
</dbReference>
<feature type="domain" description="Protein kinase" evidence="21">
    <location>
        <begin position="1281"/>
        <end position="1539"/>
    </location>
</feature>
<evidence type="ECO:0000256" key="2">
    <source>
        <dbReference type="ARBA" id="ARBA00004556"/>
    </source>
</evidence>
<evidence type="ECO:0000256" key="19">
    <source>
        <dbReference type="PROSITE-ProRule" id="PRU10141"/>
    </source>
</evidence>
<evidence type="ECO:0000256" key="9">
    <source>
        <dbReference type="ARBA" id="ARBA00022723"/>
    </source>
</evidence>
<dbReference type="PROSITE" id="PS50011">
    <property type="entry name" value="PROTEIN_KINASE_DOM"/>
    <property type="match status" value="1"/>
</dbReference>
<evidence type="ECO:0000256" key="17">
    <source>
        <dbReference type="ARBA" id="ARBA00069057"/>
    </source>
</evidence>
<dbReference type="SMART" id="SM00220">
    <property type="entry name" value="S_TKc"/>
    <property type="match status" value="1"/>
</dbReference>
<keyword evidence="10 19" id="KW-0547">Nucleotide-binding</keyword>
<dbReference type="GO" id="GO:0048471">
    <property type="term" value="C:perinuclear region of cytoplasm"/>
    <property type="evidence" value="ECO:0007669"/>
    <property type="project" value="UniProtKB-SubCell"/>
</dbReference>
<feature type="region of interest" description="Disordered" evidence="20">
    <location>
        <begin position="418"/>
        <end position="465"/>
    </location>
</feature>
<accession>A0A3P8T3V7</accession>
<evidence type="ECO:0000256" key="16">
    <source>
        <dbReference type="ARBA" id="ARBA00060115"/>
    </source>
</evidence>
<dbReference type="CDD" id="cd06626">
    <property type="entry name" value="STKc_MEKK4"/>
    <property type="match status" value="1"/>
</dbReference>
<protein>
    <recommendedName>
        <fullName evidence="17">Mitogen-activated protein kinase kinase kinase 4</fullName>
        <ecNumber evidence="4">2.7.11.25</ecNumber>
    </recommendedName>
    <alternativeName>
        <fullName evidence="18">MAPK/ERK kinase kinase 4</fullName>
    </alternativeName>
</protein>
<feature type="compositionally biased region" description="Acidic residues" evidence="20">
    <location>
        <begin position="426"/>
        <end position="435"/>
    </location>
</feature>
<sequence>MEPPDRNKPSRQVKPVKDASQQNLDMDESWDSPSEEEEALYGTSPPYTSRQMKRMSGKHQRNSQARSAGRSPNKTDISPSVLRESPKPAEPPEEHSYKQGKKQRATQRTTERDHKKTFEGSFMLDPLSKSSHFGALNMDPRKHYLSLGCSSGKLPVTVPHITRTHRQTSRTDCPADRLKFFETLRLLLKLTSMSSKRKEKEQRGLENMPYLGHNNEVIWLELQAWHARRSTNDQDYFLFTARQAIPDIINEVLHFKVNYDSLRGAQCSGSQKILGDYQSIPDLLCGEEREPAVAETNHCGVDPWGFSACPSSAMNAAEPLGSGSDCREHLQRQRLAFEQVKRVMELLESVEALYPSLQALQKDYEKYAARDFQGRVQALCLWLNITQDLNQKLRVMATVLGLHDLSRIGWPVFEIPSPRCSRGNEEENEEDEENDSTATFTAESDGEDRDAEEEEGELGHVAEGELSPTLTPKFARLLSEEEFLPTATTGSAEATTGGVFCPTAIYRPFVDKALKQMGLRKLILRLHKLMDRSLQRSRAALLRHTPALEFADFPDPMLYSDYLPELSRHVSCSGPTDPELGADQVSWEDLLDMDLPSFRPAFLVLCRVLLNVIHECLKLRLEQRPAGEPSLLSIKQLVRECKEVLKGGLLMKQYYQFMLRGVVTDAQGLQTNANIDEFEEDLHKMLVVYFDYMHSWIQMLQQLPQASHSLKNLLEEEWHFTKVITPYIRGGEAQSGKLFCDIAGMLLKSTGEFLDAGLQKSGNEFWESADDSTASDEIRRSVIETSRSLKELFHEARERASKALGFAKMLRKDLEVAADFSITNGVTCLLEALKKRKYVKVQIPGLEELQVFVPCSVMDQRPLILQLLNAAAGKDCSKEPDEITEDDTYLLMSKHGAGDSTTDSDWAQWDGELLKLVPQMETVDTLQAMKVKNVLLIVMQSAHLVAQRKAFQQSMEDVLSLSREQTSSQPLIASALEELKDEALQLCIKISTAIDRVEYMFTTEFEAEVEESESATLHQYYREAMIQGYNFAFEYHKEVVRLMSGEFRQRIGERYIAFARKWMTYVLTKCESGRGTKPRWATQGFDFLQAIEPAFISALPEDDFLNLQALMNECIGHVIGKPHSPVTGLYLAPRNSPRPVKVPRCHSDPPNPNLFIPNADSFRGSSFHENDRLSSVAAELHFKSLSRHSSPTEDREEPSYPKGDPNSAARRSWELRTFISQSKDTAARQGPMEAVRRSIRKFEEKRYAVMKQRNIIGQVCHTPKSYDNVMHVGLRKVTFKWQRGNKIGEGQYGKVYTCINVDTGELMAMKEIRFQPNDHKTIKETADELKIFEGIKHPNLVRYFGVELHREEMYIFMEYCDEGTLEEVSRLGLQEHVIRLYSKQITTAINVLHEHGIVHRDIKGANIFLTSSGLIKLGDFGCSVKLRNNTHTMPGEVNSTLGTAAYMAPEVITRAKGEGHGRAADIWSLGCVLIEMVTGKRPWHEYEHNFQIMYKVGMGHKPPIPEKLSTEGKDFLGHCLESEPKRRWTASMLLDHPFVKVRYCHGAHFEGALIFFTHLITSHESTVMA</sequence>
<evidence type="ECO:0000256" key="1">
    <source>
        <dbReference type="ARBA" id="ARBA00001946"/>
    </source>
</evidence>
<dbReference type="GO" id="GO:0004709">
    <property type="term" value="F:MAP kinase kinase kinase activity"/>
    <property type="evidence" value="ECO:0007669"/>
    <property type="project" value="UniProtKB-EC"/>
</dbReference>
<keyword evidence="12 19" id="KW-0067">ATP-binding</keyword>
<dbReference type="InterPro" id="IPR045801">
    <property type="entry name" value="MEKK4_N"/>
</dbReference>
<evidence type="ECO:0000256" key="11">
    <source>
        <dbReference type="ARBA" id="ARBA00022777"/>
    </source>
</evidence>
<dbReference type="InterPro" id="IPR000719">
    <property type="entry name" value="Prot_kinase_dom"/>
</dbReference>
<dbReference type="Pfam" id="PF00069">
    <property type="entry name" value="Pkinase"/>
    <property type="match status" value="1"/>
</dbReference>
<evidence type="ECO:0000256" key="13">
    <source>
        <dbReference type="ARBA" id="ARBA00022842"/>
    </source>
</evidence>
<keyword evidence="6" id="KW-0723">Serine/threonine-protein kinase</keyword>
<comment type="catalytic activity">
    <reaction evidence="15">
        <text>L-seryl-[protein] + ATP = O-phospho-L-seryl-[protein] + ADP + H(+)</text>
        <dbReference type="Rhea" id="RHEA:17989"/>
        <dbReference type="Rhea" id="RHEA-COMP:9863"/>
        <dbReference type="Rhea" id="RHEA-COMP:11604"/>
        <dbReference type="ChEBI" id="CHEBI:15378"/>
        <dbReference type="ChEBI" id="CHEBI:29999"/>
        <dbReference type="ChEBI" id="CHEBI:30616"/>
        <dbReference type="ChEBI" id="CHEBI:83421"/>
        <dbReference type="ChEBI" id="CHEBI:456216"/>
        <dbReference type="EC" id="2.7.11.25"/>
    </reaction>
</comment>
<keyword evidence="8" id="KW-0808">Transferase</keyword>
<reference evidence="22" key="3">
    <citation type="submission" date="2025-09" db="UniProtKB">
        <authorList>
            <consortium name="Ensembl"/>
        </authorList>
    </citation>
    <scope>IDENTIFICATION</scope>
</reference>
<dbReference type="InterPro" id="IPR008271">
    <property type="entry name" value="Ser/Thr_kinase_AS"/>
</dbReference>
<dbReference type="PROSITE" id="PS00107">
    <property type="entry name" value="PROTEIN_KINASE_ATP"/>
    <property type="match status" value="1"/>
</dbReference>
<feature type="region of interest" description="Disordered" evidence="20">
    <location>
        <begin position="1"/>
        <end position="124"/>
    </location>
</feature>
<dbReference type="InterPro" id="IPR017441">
    <property type="entry name" value="Protein_kinase_ATP_BS"/>
</dbReference>
<feature type="compositionally biased region" description="Acidic residues" evidence="20">
    <location>
        <begin position="444"/>
        <end position="456"/>
    </location>
</feature>
<feature type="region of interest" description="Disordered" evidence="20">
    <location>
        <begin position="1184"/>
        <end position="1211"/>
    </location>
</feature>
<dbReference type="Proteomes" id="UP000265080">
    <property type="component" value="Chromosome 14"/>
</dbReference>
<evidence type="ECO:0000256" key="5">
    <source>
        <dbReference type="ARBA" id="ARBA00022490"/>
    </source>
</evidence>
<dbReference type="InterPro" id="IPR050538">
    <property type="entry name" value="MAP_kinase_kinase_kinase"/>
</dbReference>
<feature type="binding site" evidence="19">
    <location>
        <position position="1310"/>
    </location>
    <ligand>
        <name>ATP</name>
        <dbReference type="ChEBI" id="CHEBI:30616"/>
    </ligand>
</feature>
<feature type="compositionally biased region" description="Acidic residues" evidence="20">
    <location>
        <begin position="25"/>
        <end position="39"/>
    </location>
</feature>
<evidence type="ECO:0000256" key="15">
    <source>
        <dbReference type="ARBA" id="ARBA00048329"/>
    </source>
</evidence>
<dbReference type="GO" id="GO:0046872">
    <property type="term" value="F:metal ion binding"/>
    <property type="evidence" value="ECO:0007669"/>
    <property type="project" value="UniProtKB-KW"/>
</dbReference>
<feature type="compositionally biased region" description="Basic and acidic residues" evidence="20">
    <location>
        <begin position="84"/>
        <end position="97"/>
    </location>
</feature>
<evidence type="ECO:0000256" key="7">
    <source>
        <dbReference type="ARBA" id="ARBA00022553"/>
    </source>
</evidence>
<dbReference type="EC" id="2.7.11.25" evidence="4"/>
<keyword evidence="11" id="KW-0418">Kinase</keyword>
<evidence type="ECO:0000256" key="20">
    <source>
        <dbReference type="SAM" id="MobiDB-lite"/>
    </source>
</evidence>
<keyword evidence="7" id="KW-0597">Phosphoprotein</keyword>
<dbReference type="Gene3D" id="1.10.510.10">
    <property type="entry name" value="Transferase(Phosphotransferase) domain 1"/>
    <property type="match status" value="1"/>
</dbReference>
<dbReference type="GeneTree" id="ENSGT00940000165701"/>
<dbReference type="GO" id="GO:0005524">
    <property type="term" value="F:ATP binding"/>
    <property type="evidence" value="ECO:0007669"/>
    <property type="project" value="UniProtKB-UniRule"/>
</dbReference>
<evidence type="ECO:0000259" key="21">
    <source>
        <dbReference type="PROSITE" id="PS50011"/>
    </source>
</evidence>
<evidence type="ECO:0000256" key="14">
    <source>
        <dbReference type="ARBA" id="ARBA00047559"/>
    </source>
</evidence>
<dbReference type="SUPFAM" id="SSF56112">
    <property type="entry name" value="Protein kinase-like (PK-like)"/>
    <property type="match status" value="1"/>
</dbReference>
<keyword evidence="5" id="KW-0963">Cytoplasm</keyword>
<evidence type="ECO:0000313" key="22">
    <source>
        <dbReference type="Ensembl" id="ENSAPEP00000018362.1"/>
    </source>
</evidence>
<evidence type="ECO:0000256" key="4">
    <source>
        <dbReference type="ARBA" id="ARBA00012406"/>
    </source>
</evidence>
<keyword evidence="9" id="KW-0479">Metal-binding</keyword>
<feature type="compositionally biased region" description="Basic and acidic residues" evidence="20">
    <location>
        <begin position="109"/>
        <end position="118"/>
    </location>
</feature>
<evidence type="ECO:0000256" key="12">
    <source>
        <dbReference type="ARBA" id="ARBA00022840"/>
    </source>
</evidence>
<comment type="function">
    <text evidence="16">Component of a protein kinase signal transduction cascade. Activates the CSBP2, P38 and JNK MAPK pathways, but not the ERK pathway. Specifically phosphorylates and activates MAP2K4 and MAP2K6.</text>
</comment>
<dbReference type="InterPro" id="IPR011009">
    <property type="entry name" value="Kinase-like_dom_sf"/>
</dbReference>
<feature type="compositionally biased region" description="Basic residues" evidence="20">
    <location>
        <begin position="51"/>
        <end position="61"/>
    </location>
</feature>
<proteinExistence type="inferred from homology"/>
<keyword evidence="13" id="KW-0460">Magnesium</keyword>
<evidence type="ECO:0000256" key="3">
    <source>
        <dbReference type="ARBA" id="ARBA00006529"/>
    </source>
</evidence>
<comment type="catalytic activity">
    <reaction evidence="14">
        <text>L-threonyl-[protein] + ATP = O-phospho-L-threonyl-[protein] + ADP + H(+)</text>
        <dbReference type="Rhea" id="RHEA:46608"/>
        <dbReference type="Rhea" id="RHEA-COMP:11060"/>
        <dbReference type="Rhea" id="RHEA-COMP:11605"/>
        <dbReference type="ChEBI" id="CHEBI:15378"/>
        <dbReference type="ChEBI" id="CHEBI:30013"/>
        <dbReference type="ChEBI" id="CHEBI:30616"/>
        <dbReference type="ChEBI" id="CHEBI:61977"/>
        <dbReference type="ChEBI" id="CHEBI:456216"/>
        <dbReference type="EC" id="2.7.11.25"/>
    </reaction>
</comment>
<comment type="subcellular location">
    <subcellularLocation>
        <location evidence="2">Cytoplasm</location>
        <location evidence="2">Perinuclear region</location>
    </subcellularLocation>
</comment>
<comment type="similarity">
    <text evidence="3">Belongs to the protein kinase superfamily. STE Ser/Thr protein kinase family. MAP kinase kinase kinase subfamily.</text>
</comment>
<organism evidence="22 23">
    <name type="scientific">Amphiprion percula</name>
    <name type="common">Orange clownfish</name>
    <name type="synonym">Lutjanus percula</name>
    <dbReference type="NCBI Taxonomy" id="161767"/>
    <lineage>
        <taxon>Eukaryota</taxon>
        <taxon>Metazoa</taxon>
        <taxon>Chordata</taxon>
        <taxon>Craniata</taxon>
        <taxon>Vertebrata</taxon>
        <taxon>Euteleostomi</taxon>
        <taxon>Actinopterygii</taxon>
        <taxon>Neopterygii</taxon>
        <taxon>Teleostei</taxon>
        <taxon>Neoteleostei</taxon>
        <taxon>Acanthomorphata</taxon>
        <taxon>Ovalentaria</taxon>
        <taxon>Pomacentridae</taxon>
        <taxon>Amphiprion</taxon>
    </lineage>
</organism>
<evidence type="ECO:0000256" key="10">
    <source>
        <dbReference type="ARBA" id="ARBA00022741"/>
    </source>
</evidence>